<reference evidence="3" key="1">
    <citation type="submission" date="2021-01" db="EMBL/GenBank/DDBJ databases">
        <title>Whole genome shotgun sequence of Virgisporangium aurantiacum NBRC 16421.</title>
        <authorList>
            <person name="Komaki H."/>
            <person name="Tamura T."/>
        </authorList>
    </citation>
    <scope>NUCLEOTIDE SEQUENCE</scope>
    <source>
        <strain evidence="3">NBRC 16421</strain>
    </source>
</reference>
<dbReference type="InterPro" id="IPR024520">
    <property type="entry name" value="DUF3558"/>
</dbReference>
<dbReference type="PROSITE" id="PS51257">
    <property type="entry name" value="PROKAR_LIPOPROTEIN"/>
    <property type="match status" value="1"/>
</dbReference>
<keyword evidence="2" id="KW-0732">Signal</keyword>
<dbReference type="RefSeq" id="WP_203996141.1">
    <property type="nucleotide sequence ID" value="NZ_BOPG01000028.1"/>
</dbReference>
<evidence type="ECO:0000256" key="2">
    <source>
        <dbReference type="SAM" id="SignalP"/>
    </source>
</evidence>
<dbReference type="EMBL" id="BOPG01000028">
    <property type="protein sequence ID" value="GIJ57074.1"/>
    <property type="molecule type" value="Genomic_DNA"/>
</dbReference>
<name>A0A8J3Z4C3_9ACTN</name>
<protein>
    <recommendedName>
        <fullName evidence="5">DUF3558 domain-containing protein</fullName>
    </recommendedName>
</protein>
<evidence type="ECO:0000313" key="3">
    <source>
        <dbReference type="EMBL" id="GIJ57074.1"/>
    </source>
</evidence>
<dbReference type="Proteomes" id="UP000612585">
    <property type="component" value="Unassembled WGS sequence"/>
</dbReference>
<dbReference type="Pfam" id="PF12079">
    <property type="entry name" value="DUF3558"/>
    <property type="match status" value="1"/>
</dbReference>
<comment type="caution">
    <text evidence="3">The sequence shown here is derived from an EMBL/GenBank/DDBJ whole genome shotgun (WGS) entry which is preliminary data.</text>
</comment>
<evidence type="ECO:0000313" key="4">
    <source>
        <dbReference type="Proteomes" id="UP000612585"/>
    </source>
</evidence>
<keyword evidence="4" id="KW-1185">Reference proteome</keyword>
<feature type="chain" id="PRO_5039255377" description="DUF3558 domain-containing protein" evidence="2">
    <location>
        <begin position="20"/>
        <end position="227"/>
    </location>
</feature>
<accession>A0A8J3Z4C3</accession>
<gene>
    <name evidence="3" type="ORF">Vau01_045900</name>
</gene>
<sequence>MHRWIRPAVVVLSTVVVTACGGSTEPAGKAADPAEGTPSASAPDSPISRFATPTDACAVLPADVAATLKVVKNRRTGSSLLGCTWELDTGDKYKSRSIGVEYEAWDDVPGAKTRFDTKKRSDTARGRGVNVTIGETGEVRQIGTQQQDRNYDEAYYFYGSAEIAGLTLGNGTVVIRRGNVIVDISAQGNDVLPPYTGKLRSNPLASAEAKDMIDRTADVLAGAVKPG</sequence>
<evidence type="ECO:0000256" key="1">
    <source>
        <dbReference type="SAM" id="MobiDB-lite"/>
    </source>
</evidence>
<organism evidence="3 4">
    <name type="scientific">Virgisporangium aurantiacum</name>
    <dbReference type="NCBI Taxonomy" id="175570"/>
    <lineage>
        <taxon>Bacteria</taxon>
        <taxon>Bacillati</taxon>
        <taxon>Actinomycetota</taxon>
        <taxon>Actinomycetes</taxon>
        <taxon>Micromonosporales</taxon>
        <taxon>Micromonosporaceae</taxon>
        <taxon>Virgisporangium</taxon>
    </lineage>
</organism>
<feature type="signal peptide" evidence="2">
    <location>
        <begin position="1"/>
        <end position="19"/>
    </location>
</feature>
<feature type="region of interest" description="Disordered" evidence="1">
    <location>
        <begin position="23"/>
        <end position="48"/>
    </location>
</feature>
<evidence type="ECO:0008006" key="5">
    <source>
        <dbReference type="Google" id="ProtNLM"/>
    </source>
</evidence>
<proteinExistence type="predicted"/>
<dbReference type="AlphaFoldDB" id="A0A8J3Z4C3"/>